<dbReference type="Proteomes" id="UP000070513">
    <property type="component" value="Unassembled WGS sequence"/>
</dbReference>
<organism evidence="2 3">
    <name type="scientific">Chryseobacterium kwangjuense</name>
    <dbReference type="NCBI Taxonomy" id="267125"/>
    <lineage>
        <taxon>Bacteria</taxon>
        <taxon>Pseudomonadati</taxon>
        <taxon>Bacteroidota</taxon>
        <taxon>Flavobacteriia</taxon>
        <taxon>Flavobacteriales</taxon>
        <taxon>Weeksellaceae</taxon>
        <taxon>Chryseobacterium group</taxon>
        <taxon>Chryseobacterium</taxon>
    </lineage>
</organism>
<sequence>MKKIISLFVLILTFGGINAQDFEVSTLRIGPYKVFMEKTEAEKISGTKLKMTDGVIKNSVKYNGEQIQIDLFETYISEAKPNVPSIMGLTTTSKKFKTKSGIGIGNTKDDLINAYRNHPSFTVHPAWDDKGEKRLKDTGYFTLEDLDAGTQLSFKFVNNIITEISVYLNEGC</sequence>
<reference evidence="2 3" key="2">
    <citation type="journal article" date="2016" name="Genome Announc.">
        <title>Draft Genome Sequence of a Biocontrol Rhizobacterium, Chryseobacterium kwangjuense Strain KJ1R5, Isolated from Pepper (Capsicum annuum).</title>
        <authorList>
            <person name="Jeong J.J."/>
            <person name="Park H."/>
            <person name="Park B.H."/>
            <person name="Mannaa M."/>
            <person name="Sang M.K."/>
            <person name="Choi I.G."/>
            <person name="Kim K.D."/>
        </authorList>
    </citation>
    <scope>NUCLEOTIDE SEQUENCE [LARGE SCALE GENOMIC DNA]</scope>
    <source>
        <strain evidence="2 3">KJ1R5</strain>
    </source>
</reference>
<dbReference type="AlphaFoldDB" id="A0A135W4A9"/>
<evidence type="ECO:0000313" key="3">
    <source>
        <dbReference type="Proteomes" id="UP000070513"/>
    </source>
</evidence>
<evidence type="ECO:0008006" key="4">
    <source>
        <dbReference type="Google" id="ProtNLM"/>
    </source>
</evidence>
<proteinExistence type="predicted"/>
<dbReference type="RefSeq" id="WP_062653141.1">
    <property type="nucleotide sequence ID" value="NZ_LPUR01000018.1"/>
</dbReference>
<feature type="signal peptide" evidence="1">
    <location>
        <begin position="1"/>
        <end position="19"/>
    </location>
</feature>
<protein>
    <recommendedName>
        <fullName evidence="4">Lipid/polyisoprenoid-binding YceI-like domain-containing protein</fullName>
    </recommendedName>
</protein>
<reference evidence="3" key="1">
    <citation type="submission" date="2015-12" db="EMBL/GenBank/DDBJ databases">
        <title>Genome sequence of a biocontrol rhizobacterium Chryseobacterium kwangjuense strain KJ1R5 isolated from pepper (Capsicum annuum L.).</title>
        <authorList>
            <person name="Jeong J.-J."/>
            <person name="Park H."/>
            <person name="Mannaa M."/>
            <person name="Sang M.K."/>
            <person name="Choi I.-G."/>
            <person name="Kim K.D."/>
        </authorList>
    </citation>
    <scope>NUCLEOTIDE SEQUENCE [LARGE SCALE GENOMIC DNA]</scope>
    <source>
        <strain evidence="3">KJ1R5</strain>
    </source>
</reference>
<gene>
    <name evidence="2" type="ORF">AU378_19530</name>
</gene>
<evidence type="ECO:0000256" key="1">
    <source>
        <dbReference type="SAM" id="SignalP"/>
    </source>
</evidence>
<accession>A0A135W4A9</accession>
<keyword evidence="1" id="KW-0732">Signal</keyword>
<feature type="chain" id="PRO_5007467483" description="Lipid/polyisoprenoid-binding YceI-like domain-containing protein" evidence="1">
    <location>
        <begin position="20"/>
        <end position="172"/>
    </location>
</feature>
<comment type="caution">
    <text evidence="2">The sequence shown here is derived from an EMBL/GenBank/DDBJ whole genome shotgun (WGS) entry which is preliminary data.</text>
</comment>
<name>A0A135W4A9_9FLAO</name>
<evidence type="ECO:0000313" key="2">
    <source>
        <dbReference type="EMBL" id="KXH79562.1"/>
    </source>
</evidence>
<dbReference type="EMBL" id="LPUR01000018">
    <property type="protein sequence ID" value="KXH79562.1"/>
    <property type="molecule type" value="Genomic_DNA"/>
</dbReference>
<dbReference type="OrthoDB" id="1249944at2"/>